<organism evidence="1 2">
    <name type="scientific">Pontiella desulfatans</name>
    <dbReference type="NCBI Taxonomy" id="2750659"/>
    <lineage>
        <taxon>Bacteria</taxon>
        <taxon>Pseudomonadati</taxon>
        <taxon>Kiritimatiellota</taxon>
        <taxon>Kiritimatiellia</taxon>
        <taxon>Kiritimatiellales</taxon>
        <taxon>Pontiellaceae</taxon>
        <taxon>Pontiella</taxon>
    </lineage>
</organism>
<dbReference type="AlphaFoldDB" id="A0A6C2U2F7"/>
<dbReference type="Proteomes" id="UP000366872">
    <property type="component" value="Unassembled WGS sequence"/>
</dbReference>
<dbReference type="RefSeq" id="WP_136079673.1">
    <property type="nucleotide sequence ID" value="NZ_CAAHFG010000001.1"/>
</dbReference>
<proteinExistence type="predicted"/>
<name>A0A6C2U2F7_PONDE</name>
<dbReference type="EMBL" id="CAAHFG010000001">
    <property type="protein sequence ID" value="VGO14172.1"/>
    <property type="molecule type" value="Genomic_DNA"/>
</dbReference>
<keyword evidence="2" id="KW-1185">Reference proteome</keyword>
<reference evidence="1 2" key="1">
    <citation type="submission" date="2019-04" db="EMBL/GenBank/DDBJ databases">
        <authorList>
            <person name="Van Vliet M D."/>
        </authorList>
    </citation>
    <scope>NUCLEOTIDE SEQUENCE [LARGE SCALE GENOMIC DNA]</scope>
    <source>
        <strain evidence="1 2">F1</strain>
    </source>
</reference>
<accession>A0A6C2U2F7</accession>
<protein>
    <submittedName>
        <fullName evidence="1">Uncharacterized protein</fullName>
    </submittedName>
</protein>
<dbReference type="Gene3D" id="2.60.120.260">
    <property type="entry name" value="Galactose-binding domain-like"/>
    <property type="match status" value="1"/>
</dbReference>
<sequence length="1024" mass="109249">MRTKSLPTLIASRIRSLQKLCWALATCLVAGTAWSGVLPLNPAIADFEYVDLANTVVASAGLALTNSEAWTVEIINDADGDVVINFDSGKTPPSGLLSMLMNTKDEDDAASITSTNLGVSMVEGNTYRFSFDSFEDLTGTKEFVFEVHRYSDNEVLSSNRLAAVHATWTKHFVEYVAGASDAGDDLYLKIWRDSAVHGNKAVRIDNIVLEEIGDAFTDSARVLAFNVDGNKDDFEYLATGVGVGVALNSALDGAASGGSVDASYGTFDDPAGANSNSPAAYPWAANGTTFLEVDVTITNTSAHDLKLNGLYFDIFRSTDTSLRRFEMEYVAGDLSDPTGQLYAVTLYTTTGTGSWKDFDWTFGSQGENPSSAPVAFNAMSDRVLGTNETATFRLIVKSSTDAATEPDAVLVDNIALVGDFIPDGVLVDWGSPDMFFGDEGNVDLRLGSHAATTNGNLLIRNYHPEMPILDRSLGDGFYQAQPLHGMLQVGNKGALAESTGFRYARLAGGNPSAGSMILTAEPATNATDIYQSSLVYVKAGDFYDDIGVGENLTSLSMNIDSFSADVGEVRFAVLNDDQWFVSSAKATAAGTFALSFPIAENAWAAFSPATTGATSMASAKGLFFDTTGVDFTNIQAVGYFMEGEDLVDATNVSFRVDDFEVLIGEAPSAFPKSEVLAYNVDDVREDFEFVKGGVDFTLTMISLGNGSATSQGSLDGSLGSFQDPVSADTNSPARPWAGRGDTPLVAEMTIGNVTPDSSLGLSGFHFDLYRHQVASIAARQIQLEYISGDLAGVSSGLVYQVIMEPEEFVSYEVTNVVEGVTNITTILPWADFDWTFASIGNIPSAGTVVFNPLADMSLAYGESATFRFSIQSSTTAEAEGNQTRLDNIAFLGSLKGVGFGSWISSFGLAPADRDAEDDPDLDGLSNLEEYARNGDPNDIGNTGTASTIEVAAGVLNYVHPQRSDDDNLLYYVEVNDNLVHGTWTNSGYDITGTNVTGVTLDYVTNAVPTTDKAAKFIRLKVQQM</sequence>
<gene>
    <name evidence="1" type="ORF">PDESU_02731</name>
</gene>
<evidence type="ECO:0000313" key="2">
    <source>
        <dbReference type="Proteomes" id="UP000366872"/>
    </source>
</evidence>
<evidence type="ECO:0000313" key="1">
    <source>
        <dbReference type="EMBL" id="VGO14172.1"/>
    </source>
</evidence>